<dbReference type="Gene3D" id="3.40.50.1820">
    <property type="entry name" value="alpha/beta hydrolase"/>
    <property type="match status" value="1"/>
</dbReference>
<evidence type="ECO:0000259" key="2">
    <source>
        <dbReference type="Pfam" id="PF07859"/>
    </source>
</evidence>
<dbReference type="Proteomes" id="UP000237682">
    <property type="component" value="Unassembled WGS sequence"/>
</dbReference>
<comment type="caution">
    <text evidence="3">The sequence shown here is derived from an EMBL/GenBank/DDBJ whole genome shotgun (WGS) entry which is preliminary data.</text>
</comment>
<evidence type="ECO:0000256" key="1">
    <source>
        <dbReference type="ARBA" id="ARBA00022801"/>
    </source>
</evidence>
<dbReference type="PANTHER" id="PTHR48081">
    <property type="entry name" value="AB HYDROLASE SUPERFAMILY PROTEIN C4A8.06C"/>
    <property type="match status" value="1"/>
</dbReference>
<dbReference type="InterPro" id="IPR013094">
    <property type="entry name" value="AB_hydrolase_3"/>
</dbReference>
<proteinExistence type="predicted"/>
<dbReference type="EMBL" id="PUEJ01000009">
    <property type="protein sequence ID" value="PRH85392.1"/>
    <property type="molecule type" value="Genomic_DNA"/>
</dbReference>
<dbReference type="PANTHER" id="PTHR48081:SF8">
    <property type="entry name" value="ALPHA_BETA HYDROLASE FOLD-3 DOMAIN-CONTAINING PROTEIN-RELATED"/>
    <property type="match status" value="1"/>
</dbReference>
<dbReference type="Pfam" id="PF07859">
    <property type="entry name" value="Abhydrolase_3"/>
    <property type="match status" value="1"/>
</dbReference>
<dbReference type="GO" id="GO:0016787">
    <property type="term" value="F:hydrolase activity"/>
    <property type="evidence" value="ECO:0007669"/>
    <property type="project" value="UniProtKB-KW"/>
</dbReference>
<dbReference type="AlphaFoldDB" id="A0A2S9Q7R2"/>
<feature type="domain" description="Alpha/beta hydrolase fold-3" evidence="2">
    <location>
        <begin position="106"/>
        <end position="310"/>
    </location>
</feature>
<accession>A0A2S9Q7R2</accession>
<gene>
    <name evidence="3" type="ORF">C5L14_22940</name>
</gene>
<dbReference type="OrthoDB" id="9806180at2"/>
<dbReference type="SUPFAM" id="SSF53474">
    <property type="entry name" value="alpha/beta-Hydrolases"/>
    <property type="match status" value="1"/>
</dbReference>
<name>A0A2S9Q7R2_9HYPH</name>
<reference evidence="3 4" key="1">
    <citation type="submission" date="2018-02" db="EMBL/GenBank/DDBJ databases">
        <title>Whole genome sequencing of endophytic bacterium.</title>
        <authorList>
            <person name="Eedara R."/>
            <person name="Podile A.R."/>
        </authorList>
    </citation>
    <scope>NUCLEOTIDE SEQUENCE [LARGE SCALE GENOMIC DNA]</scope>
    <source>
        <strain evidence="3 4">RP1T</strain>
    </source>
</reference>
<evidence type="ECO:0000313" key="3">
    <source>
        <dbReference type="EMBL" id="PRH85392.1"/>
    </source>
</evidence>
<protein>
    <submittedName>
        <fullName evidence="3">Alpha/beta hydrolase</fullName>
    </submittedName>
</protein>
<keyword evidence="4" id="KW-1185">Reference proteome</keyword>
<dbReference type="InterPro" id="IPR029058">
    <property type="entry name" value="AB_hydrolase_fold"/>
</dbReference>
<sequence>MRSRHCAPIPSRRFKLMPSVDPAVFAPDAVAETTAALNADIVAKMSALPDLWSFPPELIRETRRQGRGIFPLQAKSPRAQVLEIEGKQGKVPIRVIAPEAATGVYMHIHGGGWMFNQSDFQDESLEKIVAATGMACISVEYRLAPEHPFPAGPDDCEAAALWLVSEGRKRFATERFFIGGESAGAHLSVLTLQRLRDRHGLRPFAGANLIAGCYDLGMTPSARSFDRGKLILTPRDIALFVRACVPAGVDLRSPDVSPLYGSLEGMPPALFSVGTYDAVLDDSMFMAARWEAAGNATSLKLWPGGCHVFQGFDFPMAHEAFAAEIAFFNGH</sequence>
<keyword evidence="1 3" id="KW-0378">Hydrolase</keyword>
<dbReference type="InterPro" id="IPR050300">
    <property type="entry name" value="GDXG_lipolytic_enzyme"/>
</dbReference>
<organism evidence="3 4">
    <name type="scientific">Labrys okinawensis</name>
    <dbReference type="NCBI Taxonomy" id="346911"/>
    <lineage>
        <taxon>Bacteria</taxon>
        <taxon>Pseudomonadati</taxon>
        <taxon>Pseudomonadota</taxon>
        <taxon>Alphaproteobacteria</taxon>
        <taxon>Hyphomicrobiales</taxon>
        <taxon>Xanthobacteraceae</taxon>
        <taxon>Labrys</taxon>
    </lineage>
</organism>
<evidence type="ECO:0000313" key="4">
    <source>
        <dbReference type="Proteomes" id="UP000237682"/>
    </source>
</evidence>